<keyword evidence="2" id="KW-1185">Reference proteome</keyword>
<dbReference type="EMBL" id="BMFC01000002">
    <property type="protein sequence ID" value="GGB98384.1"/>
    <property type="molecule type" value="Genomic_DNA"/>
</dbReference>
<organism evidence="1 2">
    <name type="scientific">Marivita lacus</name>
    <dbReference type="NCBI Taxonomy" id="1323742"/>
    <lineage>
        <taxon>Bacteria</taxon>
        <taxon>Pseudomonadati</taxon>
        <taxon>Pseudomonadota</taxon>
        <taxon>Alphaproteobacteria</taxon>
        <taxon>Rhodobacterales</taxon>
        <taxon>Roseobacteraceae</taxon>
        <taxon>Marivita</taxon>
    </lineage>
</organism>
<reference evidence="2" key="1">
    <citation type="journal article" date="2019" name="Int. J. Syst. Evol. Microbiol.">
        <title>The Global Catalogue of Microorganisms (GCM) 10K type strain sequencing project: providing services to taxonomists for standard genome sequencing and annotation.</title>
        <authorList>
            <consortium name="The Broad Institute Genomics Platform"/>
            <consortium name="The Broad Institute Genome Sequencing Center for Infectious Disease"/>
            <person name="Wu L."/>
            <person name="Ma J."/>
        </authorList>
    </citation>
    <scope>NUCLEOTIDE SEQUENCE [LARGE SCALE GENOMIC DNA]</scope>
    <source>
        <strain evidence="2">CGMCC 1.12478</strain>
    </source>
</reference>
<sequence>MRVEAVEATNLAGDDAPALGGVGIGIGQGHKIRWKCGVTIHSYAVLRVRSARMRAKRERQCSNADPAFQE</sequence>
<evidence type="ECO:0000313" key="1">
    <source>
        <dbReference type="EMBL" id="GGB98384.1"/>
    </source>
</evidence>
<protein>
    <submittedName>
        <fullName evidence="1">Uncharacterized protein</fullName>
    </submittedName>
</protein>
<accession>A0ABQ1KGB4</accession>
<dbReference type="Proteomes" id="UP000645462">
    <property type="component" value="Unassembled WGS sequence"/>
</dbReference>
<comment type="caution">
    <text evidence="1">The sequence shown here is derived from an EMBL/GenBank/DDBJ whole genome shotgun (WGS) entry which is preliminary data.</text>
</comment>
<gene>
    <name evidence="1" type="ORF">GCM10011363_13770</name>
</gene>
<evidence type="ECO:0000313" key="2">
    <source>
        <dbReference type="Proteomes" id="UP000645462"/>
    </source>
</evidence>
<proteinExistence type="predicted"/>
<name>A0ABQ1KGB4_9RHOB</name>